<evidence type="ECO:0000313" key="3">
    <source>
        <dbReference type="Proteomes" id="UP000244903"/>
    </source>
</evidence>
<accession>A0AAD0NPV4</accession>
<protein>
    <recommendedName>
        <fullName evidence="4">ASCH domain-containing protein</fullName>
    </recommendedName>
</protein>
<gene>
    <name evidence="2" type="ORF">A6048_07285</name>
</gene>
<dbReference type="AlphaFoldDB" id="A0AAD0NPV4"/>
<dbReference type="Proteomes" id="UP000244903">
    <property type="component" value="Chromosome"/>
</dbReference>
<dbReference type="KEGG" id="dpc:A6048_07285"/>
<reference evidence="2 3" key="1">
    <citation type="submission" date="2016-04" db="EMBL/GenBank/DDBJ databases">
        <title>Complete genome sequence of the haloalkaliphilic hydrocarbon-degrading bacterium Dietzia psychralcaliphila ILA-1T, isolated from a drain of a fish product-processing plant.</title>
        <authorList>
            <person name="Zhao J."/>
            <person name="Hu B."/>
            <person name="Geng S."/>
            <person name="Nie Y."/>
            <person name="Tang Y."/>
        </authorList>
    </citation>
    <scope>NUCLEOTIDE SEQUENCE [LARGE SCALE GENOMIC DNA]</scope>
    <source>
        <strain evidence="2 3">ILA-1</strain>
    </source>
</reference>
<evidence type="ECO:0008006" key="4">
    <source>
        <dbReference type="Google" id="ProtNLM"/>
    </source>
</evidence>
<organism evidence="2 3">
    <name type="scientific">Dietzia psychralcaliphila</name>
    <dbReference type="NCBI Taxonomy" id="139021"/>
    <lineage>
        <taxon>Bacteria</taxon>
        <taxon>Bacillati</taxon>
        <taxon>Actinomycetota</taxon>
        <taxon>Actinomycetes</taxon>
        <taxon>Mycobacteriales</taxon>
        <taxon>Dietziaceae</taxon>
        <taxon>Dietzia</taxon>
    </lineage>
</organism>
<dbReference type="EMBL" id="CP015453">
    <property type="protein sequence ID" value="AWH95324.1"/>
    <property type="molecule type" value="Genomic_DNA"/>
</dbReference>
<evidence type="ECO:0000256" key="1">
    <source>
        <dbReference type="SAM" id="MobiDB-lite"/>
    </source>
</evidence>
<feature type="region of interest" description="Disordered" evidence="1">
    <location>
        <begin position="144"/>
        <end position="164"/>
    </location>
</feature>
<name>A0AAD0NPV4_9ACTN</name>
<proteinExistence type="predicted"/>
<evidence type="ECO:0000313" key="2">
    <source>
        <dbReference type="EMBL" id="AWH95324.1"/>
    </source>
</evidence>
<sequence length="204" mass="22256">MILTGRVAAGVAAGHITLAFRRWKKPRVRSGHTFRGSAGVVRVGEVSLVAMHDITEQHATAAGAASVAELVNTLRGEPDDPIFMIELASAGPDLRVQLGNDDSLTDEDCAEIDRRLARFDQSSRHGTWTLRTLRLIEEYPGRTAESLRGSMDGDTDGDTDGGMDRAVFKRNVRKLKDLGLTRSLPEGYELSPRGSAYLARRVPD</sequence>
<dbReference type="RefSeq" id="WP_107749227.1">
    <property type="nucleotide sequence ID" value="NZ_CP015453.1"/>
</dbReference>
<keyword evidence="3" id="KW-1185">Reference proteome</keyword>